<dbReference type="InterPro" id="IPR047176">
    <property type="entry name" value="FRMD4A/B"/>
</dbReference>
<evidence type="ECO:0000256" key="1">
    <source>
        <dbReference type="ARBA" id="ARBA00004496"/>
    </source>
</evidence>
<keyword evidence="2" id="KW-0963">Cytoplasm</keyword>
<protein>
    <submittedName>
        <fullName evidence="7">FERM domain-containing protein</fullName>
    </submittedName>
</protein>
<dbReference type="CDD" id="cd14473">
    <property type="entry name" value="FERM_B-lobe"/>
    <property type="match status" value="1"/>
</dbReference>
<dbReference type="GO" id="GO:0005737">
    <property type="term" value="C:cytoplasm"/>
    <property type="evidence" value="ECO:0007669"/>
    <property type="project" value="UniProtKB-SubCell"/>
</dbReference>
<dbReference type="SMART" id="SM00295">
    <property type="entry name" value="B41"/>
    <property type="match status" value="1"/>
</dbReference>
<name>A0A914UIC7_9BILA</name>
<dbReference type="InterPro" id="IPR014352">
    <property type="entry name" value="FERM/acyl-CoA-bd_prot_sf"/>
</dbReference>
<dbReference type="InterPro" id="IPR019749">
    <property type="entry name" value="Band_41_domain"/>
</dbReference>
<dbReference type="InterPro" id="IPR035963">
    <property type="entry name" value="FERM_2"/>
</dbReference>
<feature type="domain" description="FERM" evidence="5">
    <location>
        <begin position="5"/>
        <end position="353"/>
    </location>
</feature>
<dbReference type="InterPro" id="IPR011993">
    <property type="entry name" value="PH-like_dom_sf"/>
</dbReference>
<dbReference type="AlphaFoldDB" id="A0A914UIC7"/>
<dbReference type="PANTHER" id="PTHR46079">
    <property type="entry name" value="FERM DOMAIN-CONTAINING PROTEIN 4"/>
    <property type="match status" value="1"/>
</dbReference>
<organism evidence="6 7">
    <name type="scientific">Plectus sambesii</name>
    <dbReference type="NCBI Taxonomy" id="2011161"/>
    <lineage>
        <taxon>Eukaryota</taxon>
        <taxon>Metazoa</taxon>
        <taxon>Ecdysozoa</taxon>
        <taxon>Nematoda</taxon>
        <taxon>Chromadorea</taxon>
        <taxon>Plectida</taxon>
        <taxon>Plectina</taxon>
        <taxon>Plectoidea</taxon>
        <taxon>Plectidae</taxon>
        <taxon>Plectus</taxon>
    </lineage>
</organism>
<dbReference type="Gene3D" id="2.30.29.30">
    <property type="entry name" value="Pleckstrin-homology domain (PH domain)/Phosphotyrosine-binding domain (PTB)"/>
    <property type="match status" value="1"/>
</dbReference>
<dbReference type="InterPro" id="IPR018980">
    <property type="entry name" value="FERM_PH-like_C"/>
</dbReference>
<evidence type="ECO:0000256" key="4">
    <source>
        <dbReference type="SAM" id="MobiDB-lite"/>
    </source>
</evidence>
<dbReference type="Proteomes" id="UP000887566">
    <property type="component" value="Unplaced"/>
</dbReference>
<dbReference type="WBParaSite" id="PSAMB.scaffold1038size36830.g10487.t1">
    <property type="protein sequence ID" value="PSAMB.scaffold1038size36830.g10487.t1"/>
    <property type="gene ID" value="PSAMB.scaffold1038size36830.g10487"/>
</dbReference>
<dbReference type="SUPFAM" id="SSF47031">
    <property type="entry name" value="Second domain of FERM"/>
    <property type="match status" value="1"/>
</dbReference>
<dbReference type="CDD" id="cd17103">
    <property type="entry name" value="FERM_F1_FRMD4"/>
    <property type="match status" value="1"/>
</dbReference>
<dbReference type="Pfam" id="PF09379">
    <property type="entry name" value="FERM_N"/>
    <property type="match status" value="1"/>
</dbReference>
<evidence type="ECO:0000313" key="6">
    <source>
        <dbReference type="Proteomes" id="UP000887566"/>
    </source>
</evidence>
<evidence type="ECO:0000256" key="3">
    <source>
        <dbReference type="ARBA" id="ARBA00023054"/>
    </source>
</evidence>
<proteinExistence type="predicted"/>
<dbReference type="SUPFAM" id="SSF54236">
    <property type="entry name" value="Ubiquitin-like"/>
    <property type="match status" value="1"/>
</dbReference>
<dbReference type="Pfam" id="PF00373">
    <property type="entry name" value="FERM_M"/>
    <property type="match status" value="1"/>
</dbReference>
<feature type="compositionally biased region" description="Low complexity" evidence="4">
    <location>
        <begin position="385"/>
        <end position="405"/>
    </location>
</feature>
<dbReference type="PROSITE" id="PS50057">
    <property type="entry name" value="FERM_3"/>
    <property type="match status" value="1"/>
</dbReference>
<dbReference type="PANTHER" id="PTHR46079:SF2">
    <property type="entry name" value="FERM DOMAIN-CONTAINING PROTEIN"/>
    <property type="match status" value="1"/>
</dbReference>
<accession>A0A914UIC7</accession>
<sequence>MSEGRRAQISLLDGRKLDIVVQPRLYVEELFNIVASHCDLKEPDKQYFGLVFIDEFDQYHWLPRDRRVLDFELPRKYTALSTTLVLHHTVKFFVGSCSALAHPSTIELYFLEAKSQLAKGTLDLADIDFYRIGAFLLHICGGDFKDDESARSLLRQVLPVPKRILVSYCISHIECEDSIIELYKDLTGLSRGSAILSFMKIAERSETYGSQFYQVRDKAGEAWTVGINSRGIFQFDVNDRSKPKKIFQWKHLENLYYRDRKFSIEVHDARRVVQSLSSCNMYEDLVSSASRMDGGDDDLALAVCDPTTQVSVSRRAFAPSSVYVHAFFCDTAFMCRTLWSTAIAQHQFYLDQRTAVATAAKKLSNTGRAGAINFDELAEKLTRLTSSSSVSSNTTSSVMSTPTNMASSVRTRDGSPASIPSLHSAVNQKSDEDRQRDLDTYRLLKTKKLALEEALTRKLRELRETCISEGEITGEMPKEVYRSLAPGEPEPKIKRRVGTSFSLSSDFLGKHSKVSLSVCE</sequence>
<dbReference type="Pfam" id="PF09380">
    <property type="entry name" value="FERM_C"/>
    <property type="match status" value="1"/>
</dbReference>
<keyword evidence="3" id="KW-0175">Coiled coil</keyword>
<dbReference type="SUPFAM" id="SSF50729">
    <property type="entry name" value="PH domain-like"/>
    <property type="match status" value="1"/>
</dbReference>
<keyword evidence="6" id="KW-1185">Reference proteome</keyword>
<dbReference type="InterPro" id="IPR000299">
    <property type="entry name" value="FERM_domain"/>
</dbReference>
<dbReference type="InterPro" id="IPR018979">
    <property type="entry name" value="FERM_N"/>
</dbReference>
<feature type="region of interest" description="Disordered" evidence="4">
    <location>
        <begin position="385"/>
        <end position="434"/>
    </location>
</feature>
<dbReference type="GO" id="GO:0090162">
    <property type="term" value="P:establishment of epithelial cell polarity"/>
    <property type="evidence" value="ECO:0007669"/>
    <property type="project" value="InterPro"/>
</dbReference>
<comment type="subcellular location">
    <subcellularLocation>
        <location evidence="1">Cytoplasm</location>
    </subcellularLocation>
</comment>
<dbReference type="SMART" id="SM01196">
    <property type="entry name" value="FERM_C"/>
    <property type="match status" value="1"/>
</dbReference>
<dbReference type="InterPro" id="IPR021774">
    <property type="entry name" value="CUPID"/>
</dbReference>
<reference evidence="7" key="1">
    <citation type="submission" date="2022-11" db="UniProtKB">
        <authorList>
            <consortium name="WormBaseParasite"/>
        </authorList>
    </citation>
    <scope>IDENTIFICATION</scope>
</reference>
<dbReference type="Pfam" id="PF11819">
    <property type="entry name" value="CUPID"/>
    <property type="match status" value="1"/>
</dbReference>
<evidence type="ECO:0000256" key="2">
    <source>
        <dbReference type="ARBA" id="ARBA00022490"/>
    </source>
</evidence>
<dbReference type="InterPro" id="IPR019748">
    <property type="entry name" value="FERM_central"/>
</dbReference>
<dbReference type="Gene3D" id="3.10.20.90">
    <property type="entry name" value="Phosphatidylinositol 3-kinase Catalytic Subunit, Chain A, domain 1"/>
    <property type="match status" value="1"/>
</dbReference>
<dbReference type="Gene3D" id="1.20.80.10">
    <property type="match status" value="1"/>
</dbReference>
<dbReference type="InterPro" id="IPR029071">
    <property type="entry name" value="Ubiquitin-like_domsf"/>
</dbReference>
<evidence type="ECO:0000259" key="5">
    <source>
        <dbReference type="PROSITE" id="PS50057"/>
    </source>
</evidence>
<evidence type="ECO:0000313" key="7">
    <source>
        <dbReference type="WBParaSite" id="PSAMB.scaffold1038size36830.g10487.t1"/>
    </source>
</evidence>